<dbReference type="InterPro" id="IPR006262">
    <property type="entry name" value="Cyt_deam_tetra"/>
</dbReference>
<organism evidence="14 15">
    <name type="scientific">Patiria miniata</name>
    <name type="common">Bat star</name>
    <name type="synonym">Asterina miniata</name>
    <dbReference type="NCBI Taxonomy" id="46514"/>
    <lineage>
        <taxon>Eukaryota</taxon>
        <taxon>Metazoa</taxon>
        <taxon>Echinodermata</taxon>
        <taxon>Eleutherozoa</taxon>
        <taxon>Asterozoa</taxon>
        <taxon>Asteroidea</taxon>
        <taxon>Valvatacea</taxon>
        <taxon>Valvatida</taxon>
        <taxon>Asterinidae</taxon>
        <taxon>Patiria</taxon>
    </lineage>
</organism>
<comment type="cofactor">
    <cofactor evidence="1 11 12">
        <name>Zn(2+)</name>
        <dbReference type="ChEBI" id="CHEBI:29105"/>
    </cofactor>
</comment>
<accession>A0A914BJG3</accession>
<keyword evidence="6 12" id="KW-0378">Hydrolase</keyword>
<dbReference type="PANTHER" id="PTHR11644:SF2">
    <property type="entry name" value="CYTIDINE DEAMINASE"/>
    <property type="match status" value="1"/>
</dbReference>
<evidence type="ECO:0000256" key="1">
    <source>
        <dbReference type="ARBA" id="ARBA00001947"/>
    </source>
</evidence>
<dbReference type="Pfam" id="PF00383">
    <property type="entry name" value="dCMP_cyt_deam_1"/>
    <property type="match status" value="1"/>
</dbReference>
<dbReference type="GO" id="GO:0005829">
    <property type="term" value="C:cytosol"/>
    <property type="evidence" value="ECO:0007669"/>
    <property type="project" value="TreeGrafter"/>
</dbReference>
<dbReference type="GO" id="GO:0055086">
    <property type="term" value="P:nucleobase-containing small molecule metabolic process"/>
    <property type="evidence" value="ECO:0007669"/>
    <property type="project" value="UniProtKB-ARBA"/>
</dbReference>
<evidence type="ECO:0000256" key="10">
    <source>
        <dbReference type="PIRSR" id="PIRSR606262-1"/>
    </source>
</evidence>
<comment type="function">
    <text evidence="2 12">This enzyme scavenges exogenous and endogenous cytidine and 2'-deoxycytidine for UMP synthesis.</text>
</comment>
<comment type="catalytic activity">
    <reaction evidence="12">
        <text>2'-deoxycytidine + H2O + H(+) = 2'-deoxyuridine + NH4(+)</text>
        <dbReference type="Rhea" id="RHEA:13433"/>
        <dbReference type="ChEBI" id="CHEBI:15377"/>
        <dbReference type="ChEBI" id="CHEBI:15378"/>
        <dbReference type="ChEBI" id="CHEBI:15698"/>
        <dbReference type="ChEBI" id="CHEBI:16450"/>
        <dbReference type="ChEBI" id="CHEBI:28938"/>
        <dbReference type="EC" id="3.5.4.5"/>
    </reaction>
</comment>
<keyword evidence="7 11" id="KW-0862">Zinc</keyword>
<dbReference type="SUPFAM" id="SSF53927">
    <property type="entry name" value="Cytidine deaminase-like"/>
    <property type="match status" value="1"/>
</dbReference>
<dbReference type="PROSITE" id="PS51747">
    <property type="entry name" value="CYT_DCMP_DEAMINASES_2"/>
    <property type="match status" value="1"/>
</dbReference>
<feature type="domain" description="CMP/dCMP-type deaminase" evidence="13">
    <location>
        <begin position="8"/>
        <end position="136"/>
    </location>
</feature>
<dbReference type="InterPro" id="IPR002125">
    <property type="entry name" value="CMP_dCMP_dom"/>
</dbReference>
<dbReference type="CDD" id="cd01283">
    <property type="entry name" value="cytidine_deaminase"/>
    <property type="match status" value="1"/>
</dbReference>
<dbReference type="OrthoDB" id="414540at2759"/>
<evidence type="ECO:0000256" key="9">
    <source>
        <dbReference type="ARBA" id="ARBA00049558"/>
    </source>
</evidence>
<dbReference type="FunFam" id="3.40.140.10:FF:000008">
    <property type="entry name" value="Cytidine deaminase"/>
    <property type="match status" value="1"/>
</dbReference>
<dbReference type="GO" id="GO:0008270">
    <property type="term" value="F:zinc ion binding"/>
    <property type="evidence" value="ECO:0007669"/>
    <property type="project" value="UniProtKB-UniRule"/>
</dbReference>
<feature type="binding site" evidence="11">
    <location>
        <position position="94"/>
    </location>
    <ligand>
        <name>Zn(2+)</name>
        <dbReference type="ChEBI" id="CHEBI:29105"/>
        <note>catalytic</note>
    </ligand>
</feature>
<keyword evidence="15" id="KW-1185">Reference proteome</keyword>
<dbReference type="Gene3D" id="3.40.140.10">
    <property type="entry name" value="Cytidine Deaminase, domain 2"/>
    <property type="match status" value="1"/>
</dbReference>
<dbReference type="OMA" id="LTHFTCV"/>
<dbReference type="PANTHER" id="PTHR11644">
    <property type="entry name" value="CYTIDINE DEAMINASE"/>
    <property type="match status" value="1"/>
</dbReference>
<sequence>MGDSELPAEIKKLIEQSQEAKTHAYCPHSKFHVGASLLTKDGKVFNGCNVDNVSHSMSICAERCAFFKAISEGHRDFKAIAVASDMADKFISPCGACRQVMYELGGKDLEVYLTKPDLSWKRTTMEELMPLPFDEFKVASK</sequence>
<protein>
    <recommendedName>
        <fullName evidence="4 12">Cytidine deaminase</fullName>
        <ecNumber evidence="4 12">3.5.4.5</ecNumber>
    </recommendedName>
    <alternativeName>
        <fullName evidence="8 12">Cytidine aminohydrolase</fullName>
    </alternativeName>
</protein>
<dbReference type="GO" id="GO:0072527">
    <property type="term" value="P:pyrimidine-containing compound metabolic process"/>
    <property type="evidence" value="ECO:0007669"/>
    <property type="project" value="UniProtKB-ARBA"/>
</dbReference>
<dbReference type="EnsemblMetazoa" id="XM_038220316.1">
    <property type="protein sequence ID" value="XP_038076244.1"/>
    <property type="gene ID" value="LOC119744400"/>
</dbReference>
<evidence type="ECO:0000256" key="8">
    <source>
        <dbReference type="ARBA" id="ARBA00032005"/>
    </source>
</evidence>
<dbReference type="Proteomes" id="UP000887568">
    <property type="component" value="Unplaced"/>
</dbReference>
<evidence type="ECO:0000259" key="13">
    <source>
        <dbReference type="PROSITE" id="PS51747"/>
    </source>
</evidence>
<dbReference type="GO" id="GO:0004126">
    <property type="term" value="F:cytidine deaminase activity"/>
    <property type="evidence" value="ECO:0007669"/>
    <property type="project" value="UniProtKB-UniRule"/>
</dbReference>
<feature type="active site" description="Proton donor" evidence="10">
    <location>
        <position position="62"/>
    </location>
</feature>
<evidence type="ECO:0000256" key="4">
    <source>
        <dbReference type="ARBA" id="ARBA00012783"/>
    </source>
</evidence>
<keyword evidence="5 11" id="KW-0479">Metal-binding</keyword>
<dbReference type="RefSeq" id="XP_038076244.1">
    <property type="nucleotide sequence ID" value="XM_038220316.1"/>
</dbReference>
<dbReference type="GeneID" id="119744400"/>
<evidence type="ECO:0000256" key="11">
    <source>
        <dbReference type="PIRSR" id="PIRSR606262-3"/>
    </source>
</evidence>
<evidence type="ECO:0000256" key="12">
    <source>
        <dbReference type="RuleBase" id="RU364006"/>
    </source>
</evidence>
<dbReference type="InterPro" id="IPR016193">
    <property type="entry name" value="Cytidine_deaminase-like"/>
</dbReference>
<evidence type="ECO:0000313" key="14">
    <source>
        <dbReference type="EnsemblMetazoa" id="XP_038076244.1"/>
    </source>
</evidence>
<evidence type="ECO:0000256" key="6">
    <source>
        <dbReference type="ARBA" id="ARBA00022801"/>
    </source>
</evidence>
<feature type="binding site" evidence="11">
    <location>
        <position position="97"/>
    </location>
    <ligand>
        <name>Zn(2+)</name>
        <dbReference type="ChEBI" id="CHEBI:29105"/>
        <note>catalytic</note>
    </ligand>
</feature>
<dbReference type="InterPro" id="IPR050202">
    <property type="entry name" value="Cyt/Deoxycyt_deaminase"/>
</dbReference>
<evidence type="ECO:0000256" key="7">
    <source>
        <dbReference type="ARBA" id="ARBA00022833"/>
    </source>
</evidence>
<dbReference type="NCBIfam" id="TIGR01354">
    <property type="entry name" value="cyt_deam_tetra"/>
    <property type="match status" value="1"/>
</dbReference>
<proteinExistence type="inferred from homology"/>
<feature type="binding site" evidence="11">
    <location>
        <position position="60"/>
    </location>
    <ligand>
        <name>Zn(2+)</name>
        <dbReference type="ChEBI" id="CHEBI:29105"/>
        <note>catalytic</note>
    </ligand>
</feature>
<reference evidence="14" key="1">
    <citation type="submission" date="2022-11" db="UniProtKB">
        <authorList>
            <consortium name="EnsemblMetazoa"/>
        </authorList>
    </citation>
    <scope>IDENTIFICATION</scope>
</reference>
<comment type="similarity">
    <text evidence="3 12">Belongs to the cytidine and deoxycytidylate deaminase family.</text>
</comment>
<dbReference type="EC" id="3.5.4.5" evidence="4 12"/>
<dbReference type="NCBIfam" id="NF004064">
    <property type="entry name" value="PRK05578.1"/>
    <property type="match status" value="1"/>
</dbReference>
<name>A0A914BJG3_PATMI</name>
<comment type="catalytic activity">
    <reaction evidence="9 12">
        <text>cytidine + H2O + H(+) = uridine + NH4(+)</text>
        <dbReference type="Rhea" id="RHEA:16069"/>
        <dbReference type="ChEBI" id="CHEBI:15377"/>
        <dbReference type="ChEBI" id="CHEBI:15378"/>
        <dbReference type="ChEBI" id="CHEBI:16704"/>
        <dbReference type="ChEBI" id="CHEBI:17562"/>
        <dbReference type="ChEBI" id="CHEBI:28938"/>
        <dbReference type="EC" id="3.5.4.5"/>
    </reaction>
</comment>
<evidence type="ECO:0000313" key="15">
    <source>
        <dbReference type="Proteomes" id="UP000887568"/>
    </source>
</evidence>
<dbReference type="AlphaFoldDB" id="A0A914BJG3"/>
<evidence type="ECO:0000256" key="5">
    <source>
        <dbReference type="ARBA" id="ARBA00022723"/>
    </source>
</evidence>
<evidence type="ECO:0000256" key="3">
    <source>
        <dbReference type="ARBA" id="ARBA00006576"/>
    </source>
</evidence>
<evidence type="ECO:0000256" key="2">
    <source>
        <dbReference type="ARBA" id="ARBA00003949"/>
    </source>
</evidence>